<reference evidence="1 2" key="1">
    <citation type="submission" date="2015-08" db="EMBL/GenBank/DDBJ databases">
        <title>Isolation and characterization of novel bat adenoviruses with diverse genome sizes, low GC contents or extremely long E3 ORFs.</title>
        <authorList>
            <person name="Tan B."/>
            <person name="Yang X.-L."/>
            <person name="Ge X.-Y."/>
            <person name="Peng C."/>
            <person name="Zhang Y.-Z."/>
            <person name="Zhang L.-B."/>
            <person name="Shi Z.-L."/>
        </authorList>
    </citation>
    <scope>NUCLEOTIDE SEQUENCE [LARGE SCALE GENOMIC DNA]</scope>
    <source>
        <strain evidence="1">WIV12</strain>
    </source>
</reference>
<evidence type="ECO:0000313" key="1">
    <source>
        <dbReference type="EMBL" id="AMB43165.1"/>
    </source>
</evidence>
<accession>A0A1B0UI22</accession>
<keyword evidence="2" id="KW-1185">Reference proteome</keyword>
<dbReference type="RefSeq" id="YP_009272892.1">
    <property type="nucleotide sequence ID" value="NC_030860.1"/>
</dbReference>
<protein>
    <submittedName>
        <fullName evidence="1">U exon</fullName>
    </submittedName>
</protein>
<dbReference type="GeneID" id="28715623"/>
<organism evidence="1 2">
    <name type="scientific">Bat mastadenovirus WIV12</name>
    <dbReference type="NCBI Taxonomy" id="1788434"/>
    <lineage>
        <taxon>Viruses</taxon>
        <taxon>Varidnaviria</taxon>
        <taxon>Bamfordvirae</taxon>
        <taxon>Preplasmiviricota</taxon>
        <taxon>Polisuviricotina</taxon>
        <taxon>Pharingeaviricetes</taxon>
        <taxon>Rowavirales</taxon>
        <taxon>Adenoviridae</taxon>
        <taxon>Mastadenovirus</taxon>
        <taxon>Mastadenovirus miniopteridae</taxon>
        <taxon>Bat mastadenovirus D</taxon>
    </lineage>
</organism>
<evidence type="ECO:0000313" key="2">
    <source>
        <dbReference type="Proteomes" id="UP000173328"/>
    </source>
</evidence>
<proteinExistence type="predicted"/>
<dbReference type="KEGG" id="vg:28715623"/>
<sequence>MSLFYNGKALKEKINFKKFRKVAYKYKIHYQSWEEGEHIEAYGRLKKNTFKKILR</sequence>
<dbReference type="OrthoDB" id="29273at10239"/>
<dbReference type="EMBL" id="KT698856">
    <property type="protein sequence ID" value="AMB43165.1"/>
    <property type="molecule type" value="Genomic_DNA"/>
</dbReference>
<dbReference type="Proteomes" id="UP000173328">
    <property type="component" value="Segment"/>
</dbReference>
<name>A0A1B0UI22_9ADEN</name>